<comment type="caution">
    <text evidence="1">The sequence shown here is derived from an EMBL/GenBank/DDBJ whole genome shotgun (WGS) entry which is preliminary data.</text>
</comment>
<dbReference type="AlphaFoldDB" id="A0A8H2W5D8"/>
<organism evidence="1 2">
    <name type="scientific">Sclerotinia trifoliorum</name>
    <dbReference type="NCBI Taxonomy" id="28548"/>
    <lineage>
        <taxon>Eukaryota</taxon>
        <taxon>Fungi</taxon>
        <taxon>Dikarya</taxon>
        <taxon>Ascomycota</taxon>
        <taxon>Pezizomycotina</taxon>
        <taxon>Leotiomycetes</taxon>
        <taxon>Helotiales</taxon>
        <taxon>Sclerotiniaceae</taxon>
        <taxon>Sclerotinia</taxon>
    </lineage>
</organism>
<evidence type="ECO:0000313" key="1">
    <source>
        <dbReference type="EMBL" id="CAD6452220.1"/>
    </source>
</evidence>
<gene>
    <name evidence="1" type="ORF">SCLTRI_LOCUS9699</name>
</gene>
<dbReference type="InterPro" id="IPR011333">
    <property type="entry name" value="SKP1/BTB/POZ_sf"/>
</dbReference>
<proteinExistence type="predicted"/>
<dbReference type="EMBL" id="CAJHIA010000036">
    <property type="protein sequence ID" value="CAD6452220.1"/>
    <property type="molecule type" value="Genomic_DNA"/>
</dbReference>
<keyword evidence="2" id="KW-1185">Reference proteome</keyword>
<protein>
    <submittedName>
        <fullName evidence="1">F003b6f6-37fc-493c-8165-7aca750438c6</fullName>
    </submittedName>
</protein>
<dbReference type="Gene3D" id="3.30.710.10">
    <property type="entry name" value="Potassium Channel Kv1.1, Chain A"/>
    <property type="match status" value="1"/>
</dbReference>
<reference evidence="1" key="1">
    <citation type="submission" date="2020-10" db="EMBL/GenBank/DDBJ databases">
        <authorList>
            <person name="Kusch S."/>
        </authorList>
    </citation>
    <scope>NUCLEOTIDE SEQUENCE</scope>
    <source>
        <strain evidence="1">SwB9</strain>
    </source>
</reference>
<sequence length="213" mass="24823">MLRTRIRNSLCTKIYCARQVFSLKLLVSRKGTEKGIIRLPEEQPEVIRTFVHWIYVDEYLCLSFKNFDTRGPAGQPAGILVKPYVLGDKYLMPRLCNKVMDALTAYCFTGGGKCPLEILDHACKNTAKDSQLRKYLASTTVEYLHEALHNMDEKLYPELIHDIAMHLMRARRDHKDYEPPLTFCEKYHIHGPEPRTPCKEGERNRGGWILYRY</sequence>
<evidence type="ECO:0000313" key="2">
    <source>
        <dbReference type="Proteomes" id="UP000624404"/>
    </source>
</evidence>
<name>A0A8H2W5D8_9HELO</name>
<accession>A0A8H2W5D8</accession>
<dbReference type="Proteomes" id="UP000624404">
    <property type="component" value="Unassembled WGS sequence"/>
</dbReference>
<dbReference type="OrthoDB" id="1022638at2759"/>